<evidence type="ECO:0000259" key="11">
    <source>
        <dbReference type="Pfam" id="PF25994"/>
    </source>
</evidence>
<dbReference type="Pfam" id="PF25994">
    <property type="entry name" value="HH_AprE"/>
    <property type="match status" value="1"/>
</dbReference>
<dbReference type="RefSeq" id="WP_114468688.1">
    <property type="nucleotide sequence ID" value="NZ_QPJK01000004.1"/>
</dbReference>
<comment type="similarity">
    <text evidence="2 9">Belongs to the membrane fusion protein (MFP) (TC 8.A.1) family.</text>
</comment>
<evidence type="ECO:0000313" key="14">
    <source>
        <dbReference type="Proteomes" id="UP000252884"/>
    </source>
</evidence>
<evidence type="ECO:0000256" key="9">
    <source>
        <dbReference type="RuleBase" id="RU365093"/>
    </source>
</evidence>
<dbReference type="PROSITE" id="PS00543">
    <property type="entry name" value="HLYD_FAMILY"/>
    <property type="match status" value="1"/>
</dbReference>
<dbReference type="PANTHER" id="PTHR30386">
    <property type="entry name" value="MEMBRANE FUSION SUBUNIT OF EMRAB-TOLC MULTIDRUG EFFLUX PUMP"/>
    <property type="match status" value="1"/>
</dbReference>
<dbReference type="NCBIfam" id="TIGR01843">
    <property type="entry name" value="type_I_hlyD"/>
    <property type="match status" value="1"/>
</dbReference>
<protein>
    <recommendedName>
        <fullName evidence="9">Membrane fusion protein (MFP) family protein</fullName>
    </recommendedName>
</protein>
<dbReference type="GO" id="GO:0005886">
    <property type="term" value="C:plasma membrane"/>
    <property type="evidence" value="ECO:0007669"/>
    <property type="project" value="UniProtKB-SubCell"/>
</dbReference>
<feature type="domain" description="AprE-like beta-barrel" evidence="12">
    <location>
        <begin position="323"/>
        <end position="412"/>
    </location>
</feature>
<dbReference type="InterPro" id="IPR010129">
    <property type="entry name" value="T1SS_HlyD"/>
</dbReference>
<evidence type="ECO:0000256" key="5">
    <source>
        <dbReference type="ARBA" id="ARBA00022519"/>
    </source>
</evidence>
<keyword evidence="7 9" id="KW-1133">Transmembrane helix</keyword>
<dbReference type="Proteomes" id="UP000252884">
    <property type="component" value="Unassembled WGS sequence"/>
</dbReference>
<keyword evidence="14" id="KW-1185">Reference proteome</keyword>
<accession>A0A368XZM3</accession>
<evidence type="ECO:0000259" key="12">
    <source>
        <dbReference type="Pfam" id="PF26002"/>
    </source>
</evidence>
<keyword evidence="10" id="KW-0175">Coiled coil</keyword>
<feature type="coiled-coil region" evidence="10">
    <location>
        <begin position="225"/>
        <end position="252"/>
    </location>
</feature>
<evidence type="ECO:0000256" key="2">
    <source>
        <dbReference type="ARBA" id="ARBA00009477"/>
    </source>
</evidence>
<dbReference type="OrthoDB" id="9775513at2"/>
<dbReference type="GO" id="GO:0009306">
    <property type="term" value="P:protein secretion"/>
    <property type="evidence" value="ECO:0007669"/>
    <property type="project" value="InterPro"/>
</dbReference>
<evidence type="ECO:0000256" key="6">
    <source>
        <dbReference type="ARBA" id="ARBA00022692"/>
    </source>
</evidence>
<comment type="caution">
    <text evidence="13">The sequence shown here is derived from an EMBL/GenBank/DDBJ whole genome shotgun (WGS) entry which is preliminary data.</text>
</comment>
<dbReference type="InterPro" id="IPR006144">
    <property type="entry name" value="Secretion_HlyD_CS"/>
</dbReference>
<dbReference type="Gene3D" id="2.40.50.100">
    <property type="match status" value="1"/>
</dbReference>
<keyword evidence="3 9" id="KW-0813">Transport</keyword>
<keyword evidence="6 9" id="KW-0812">Transmembrane</keyword>
<dbReference type="Gene3D" id="2.40.30.170">
    <property type="match status" value="1"/>
</dbReference>
<dbReference type="PRINTS" id="PR01490">
    <property type="entry name" value="RTXTOXIND"/>
</dbReference>
<keyword evidence="5 9" id="KW-0997">Cell inner membrane</keyword>
<dbReference type="PANTHER" id="PTHR30386:SF26">
    <property type="entry name" value="TRANSPORT PROTEIN COMB"/>
    <property type="match status" value="1"/>
</dbReference>
<evidence type="ECO:0000256" key="7">
    <source>
        <dbReference type="ARBA" id="ARBA00022989"/>
    </source>
</evidence>
<evidence type="ECO:0000256" key="1">
    <source>
        <dbReference type="ARBA" id="ARBA00004377"/>
    </source>
</evidence>
<evidence type="ECO:0000256" key="4">
    <source>
        <dbReference type="ARBA" id="ARBA00022475"/>
    </source>
</evidence>
<organism evidence="13 14">
    <name type="scientific">Pseudorhodoferax soli</name>
    <dbReference type="NCBI Taxonomy" id="545864"/>
    <lineage>
        <taxon>Bacteria</taxon>
        <taxon>Pseudomonadati</taxon>
        <taxon>Pseudomonadota</taxon>
        <taxon>Betaproteobacteria</taxon>
        <taxon>Burkholderiales</taxon>
        <taxon>Comamonadaceae</taxon>
    </lineage>
</organism>
<comment type="subcellular location">
    <subcellularLocation>
        <location evidence="1 9">Cell inner membrane</location>
        <topology evidence="1 9">Single-pass membrane protein</topology>
    </subcellularLocation>
</comment>
<feature type="domain" description="AprE-like long alpha-helical hairpin" evidence="11">
    <location>
        <begin position="100"/>
        <end position="281"/>
    </location>
</feature>
<dbReference type="InterPro" id="IPR050739">
    <property type="entry name" value="MFP"/>
</dbReference>
<sequence>MASDTHHTFAGPADLDTTPRRLALALVAALALSCVVALAWMALARIDVAVNARGSVVAPSRVQEVASLEGGIVHRLLVKAGDQVLRGQPLAQLDRAQYAADLGESLQTRMALQAARIRVDALLAGRTPDFSGLEPAAAPLVREERRLWQEAWREHQAGQAATAETVRARAAELQEAHGRIASLQASEASARESLQIEERLLQAGAGARADFLAAQQRWLAQKGELSALRESLARLQAALAEARAQGAGLTARARTQWGQQRTEIEGKLGTLSPQVQGREDRLQRRELLSPMDGVVNRVLIATQGGVAGAGAPILEIVPHDDALRISARVGPADIGFLHAQQQARVRVAAFDASIYGTLDATVQRVGADVLLDTDKQPYFEVELMAAHSHLEHDGKRLALLPGMSVDASILTGQRTVLQYLLKPVFKTLGTALQER</sequence>
<evidence type="ECO:0000256" key="8">
    <source>
        <dbReference type="ARBA" id="ARBA00023136"/>
    </source>
</evidence>
<dbReference type="EMBL" id="QPJK01000004">
    <property type="protein sequence ID" value="RCW71464.1"/>
    <property type="molecule type" value="Genomic_DNA"/>
</dbReference>
<dbReference type="InterPro" id="IPR058982">
    <property type="entry name" value="Beta-barrel_AprE"/>
</dbReference>
<evidence type="ECO:0000313" key="13">
    <source>
        <dbReference type="EMBL" id="RCW71464.1"/>
    </source>
</evidence>
<keyword evidence="8 9" id="KW-0472">Membrane</keyword>
<proteinExistence type="inferred from homology"/>
<dbReference type="AlphaFoldDB" id="A0A368XZM3"/>
<dbReference type="InterPro" id="IPR058781">
    <property type="entry name" value="HH_AprE-like"/>
</dbReference>
<keyword evidence="4 9" id="KW-1003">Cell membrane</keyword>
<dbReference type="Pfam" id="PF26002">
    <property type="entry name" value="Beta-barrel_AprE"/>
    <property type="match status" value="1"/>
</dbReference>
<name>A0A368XZM3_9BURK</name>
<evidence type="ECO:0000256" key="10">
    <source>
        <dbReference type="SAM" id="Coils"/>
    </source>
</evidence>
<gene>
    <name evidence="13" type="ORF">DES41_104283</name>
</gene>
<evidence type="ECO:0000256" key="3">
    <source>
        <dbReference type="ARBA" id="ARBA00022448"/>
    </source>
</evidence>
<feature type="transmembrane region" description="Helical" evidence="9">
    <location>
        <begin position="22"/>
        <end position="43"/>
    </location>
</feature>
<reference evidence="13 14" key="1">
    <citation type="submission" date="2018-07" db="EMBL/GenBank/DDBJ databases">
        <title>Genomic Encyclopedia of Type Strains, Phase IV (KMG-IV): sequencing the most valuable type-strain genomes for metagenomic binning, comparative biology and taxonomic classification.</title>
        <authorList>
            <person name="Goeker M."/>
        </authorList>
    </citation>
    <scope>NUCLEOTIDE SEQUENCE [LARGE SCALE GENOMIC DNA]</scope>
    <source>
        <strain evidence="13 14">DSM 21634</strain>
    </source>
</reference>